<sequence length="201" mass="21207">MGSVSVKLPNCQQMRHCVLTRLYATALAGLREDLHNRLLTDEETVGLAPATAVSVAPAHPAPTTGPAVSGAGGTEKTAGIGAQSGLNSPTDRPVPGALIVGPTVARSRAPLQATAMSVEIWSLSGRPAYETGQGLVKSALPRPGRRQFASIDVYGLDVRSHRLTSRHLKTRMVGVNFMYACGHPFFHTSSLARHACTTEKC</sequence>
<dbReference type="AlphaFoldDB" id="A0A448XLG6"/>
<evidence type="ECO:0000256" key="1">
    <source>
        <dbReference type="SAM" id="MobiDB-lite"/>
    </source>
</evidence>
<comment type="caution">
    <text evidence="2">The sequence shown here is derived from an EMBL/GenBank/DDBJ whole genome shotgun (WGS) entry which is preliminary data.</text>
</comment>
<dbReference type="Proteomes" id="UP000784294">
    <property type="component" value="Unassembled WGS sequence"/>
</dbReference>
<reference evidence="2" key="1">
    <citation type="submission" date="2018-11" db="EMBL/GenBank/DDBJ databases">
        <authorList>
            <consortium name="Pathogen Informatics"/>
        </authorList>
    </citation>
    <scope>NUCLEOTIDE SEQUENCE</scope>
</reference>
<feature type="compositionally biased region" description="Low complexity" evidence="1">
    <location>
        <begin position="56"/>
        <end position="67"/>
    </location>
</feature>
<protein>
    <submittedName>
        <fullName evidence="2">Uncharacterized protein</fullName>
    </submittedName>
</protein>
<feature type="region of interest" description="Disordered" evidence="1">
    <location>
        <begin position="56"/>
        <end position="94"/>
    </location>
</feature>
<name>A0A448XLG6_9PLAT</name>
<proteinExistence type="predicted"/>
<accession>A0A448XLG6</accession>
<dbReference type="EMBL" id="CAAALY010261447">
    <property type="protein sequence ID" value="VEL39499.1"/>
    <property type="molecule type" value="Genomic_DNA"/>
</dbReference>
<evidence type="ECO:0000313" key="2">
    <source>
        <dbReference type="EMBL" id="VEL39499.1"/>
    </source>
</evidence>
<evidence type="ECO:0000313" key="3">
    <source>
        <dbReference type="Proteomes" id="UP000784294"/>
    </source>
</evidence>
<gene>
    <name evidence="2" type="ORF">PXEA_LOCUS32939</name>
</gene>
<organism evidence="2 3">
    <name type="scientific">Protopolystoma xenopodis</name>
    <dbReference type="NCBI Taxonomy" id="117903"/>
    <lineage>
        <taxon>Eukaryota</taxon>
        <taxon>Metazoa</taxon>
        <taxon>Spiralia</taxon>
        <taxon>Lophotrochozoa</taxon>
        <taxon>Platyhelminthes</taxon>
        <taxon>Monogenea</taxon>
        <taxon>Polyopisthocotylea</taxon>
        <taxon>Polystomatidea</taxon>
        <taxon>Polystomatidae</taxon>
        <taxon>Protopolystoma</taxon>
    </lineage>
</organism>
<keyword evidence="3" id="KW-1185">Reference proteome</keyword>